<evidence type="ECO:0000313" key="3">
    <source>
        <dbReference type="Proteomes" id="UP000321192"/>
    </source>
</evidence>
<dbReference type="Proteomes" id="UP000321192">
    <property type="component" value="Unassembled WGS sequence"/>
</dbReference>
<comment type="caution">
    <text evidence="2">The sequence shown here is derived from an EMBL/GenBank/DDBJ whole genome shotgun (WGS) entry which is preliminary data.</text>
</comment>
<dbReference type="AlphaFoldDB" id="A0A5C7T0L3"/>
<sequence length="144" mass="15156">MPTNLLKYGVARPLLAGLALAALALWLRHGVLEAGVLPRDCTAADAPALACLFKQAFVHSFLDQRIGWVSLVAGVLAFVRASRGLAWAGWLCGVAGLVLYSYDPAAVGALLALLVLVRAHQQHGQGQREPGEQPGDRLGVGRLA</sequence>
<dbReference type="EMBL" id="SSFD01000065">
    <property type="protein sequence ID" value="TXH88826.1"/>
    <property type="molecule type" value="Genomic_DNA"/>
</dbReference>
<protein>
    <submittedName>
        <fullName evidence="2">Uncharacterized protein</fullName>
    </submittedName>
</protein>
<evidence type="ECO:0000256" key="1">
    <source>
        <dbReference type="SAM" id="MobiDB-lite"/>
    </source>
</evidence>
<proteinExistence type="predicted"/>
<feature type="region of interest" description="Disordered" evidence="1">
    <location>
        <begin position="124"/>
        <end position="144"/>
    </location>
</feature>
<evidence type="ECO:0000313" key="2">
    <source>
        <dbReference type="EMBL" id="TXH88826.1"/>
    </source>
</evidence>
<dbReference type="RefSeq" id="WP_138861269.1">
    <property type="nucleotide sequence ID" value="NC_011662.2"/>
</dbReference>
<gene>
    <name evidence="2" type="ORF">E6Q80_04805</name>
</gene>
<reference evidence="2 3" key="1">
    <citation type="submission" date="2018-09" db="EMBL/GenBank/DDBJ databases">
        <title>Metagenome Assembled Genomes from an Advanced Water Purification Facility.</title>
        <authorList>
            <person name="Stamps B.W."/>
            <person name="Spear J.R."/>
        </authorList>
    </citation>
    <scope>NUCLEOTIDE SEQUENCE [LARGE SCALE GENOMIC DNA]</scope>
    <source>
        <strain evidence="2">Bin_27_1</strain>
    </source>
</reference>
<accession>A0A5C7T0L3</accession>
<name>A0A5C7T0L3_THASP</name>
<dbReference type="OrthoDB" id="8527113at2"/>
<organism evidence="2 3">
    <name type="scientific">Thauera aminoaromatica</name>
    <dbReference type="NCBI Taxonomy" id="164330"/>
    <lineage>
        <taxon>Bacteria</taxon>
        <taxon>Pseudomonadati</taxon>
        <taxon>Pseudomonadota</taxon>
        <taxon>Betaproteobacteria</taxon>
        <taxon>Rhodocyclales</taxon>
        <taxon>Zoogloeaceae</taxon>
        <taxon>Thauera</taxon>
    </lineage>
</organism>